<proteinExistence type="predicted"/>
<dbReference type="RefSeq" id="WP_184694463.1">
    <property type="nucleotide sequence ID" value="NZ_JACHJN010000008.1"/>
</dbReference>
<dbReference type="Proteomes" id="UP000547510">
    <property type="component" value="Unassembled WGS sequence"/>
</dbReference>
<dbReference type="AlphaFoldDB" id="A0A841CMY1"/>
<name>A0A841CMY1_9PSEU</name>
<accession>A0A841CMY1</accession>
<evidence type="ECO:0000313" key="2">
    <source>
        <dbReference type="Proteomes" id="UP000547510"/>
    </source>
</evidence>
<gene>
    <name evidence="1" type="ORF">FHS29_005088</name>
</gene>
<evidence type="ECO:0000313" key="1">
    <source>
        <dbReference type="EMBL" id="MBB5958480.1"/>
    </source>
</evidence>
<reference evidence="1 2" key="1">
    <citation type="submission" date="2020-08" db="EMBL/GenBank/DDBJ databases">
        <title>Genomic Encyclopedia of Type Strains, Phase III (KMG-III): the genomes of soil and plant-associated and newly described type strains.</title>
        <authorList>
            <person name="Whitman W."/>
        </authorList>
    </citation>
    <scope>NUCLEOTIDE SEQUENCE [LARGE SCALE GENOMIC DNA]</scope>
    <source>
        <strain evidence="1 2">CECT 8640</strain>
    </source>
</reference>
<protein>
    <submittedName>
        <fullName evidence="1">Uncharacterized protein</fullName>
    </submittedName>
</protein>
<keyword evidence="2" id="KW-1185">Reference proteome</keyword>
<sequence>MERGVRPSGPHTASSIDQAQAIGHCVMQLTREQHAVRPVQILVHGMLHGIVGKARSAPSPGFATWISRSNGFSEFIALSSRQCPTAQWAQELE</sequence>
<organism evidence="1 2">
    <name type="scientific">Saccharothrix tamanrassetensis</name>
    <dbReference type="NCBI Taxonomy" id="1051531"/>
    <lineage>
        <taxon>Bacteria</taxon>
        <taxon>Bacillati</taxon>
        <taxon>Actinomycetota</taxon>
        <taxon>Actinomycetes</taxon>
        <taxon>Pseudonocardiales</taxon>
        <taxon>Pseudonocardiaceae</taxon>
        <taxon>Saccharothrix</taxon>
    </lineage>
</organism>
<comment type="caution">
    <text evidence="1">The sequence shown here is derived from an EMBL/GenBank/DDBJ whole genome shotgun (WGS) entry which is preliminary data.</text>
</comment>
<dbReference type="EMBL" id="JACHJN010000008">
    <property type="protein sequence ID" value="MBB5958480.1"/>
    <property type="molecule type" value="Genomic_DNA"/>
</dbReference>